<evidence type="ECO:0000256" key="3">
    <source>
        <dbReference type="ARBA" id="ARBA00022723"/>
    </source>
</evidence>
<evidence type="ECO:0000313" key="4">
    <source>
        <dbReference type="EMBL" id="BDL44070.1"/>
    </source>
</evidence>
<keyword evidence="1" id="KW-0328">Glycosyltransferase</keyword>
<keyword evidence="5" id="KW-1185">Reference proteome</keyword>
<dbReference type="InterPro" id="IPR002495">
    <property type="entry name" value="Glyco_trans_8"/>
</dbReference>
<keyword evidence="3" id="KW-0479">Metal-binding</keyword>
<dbReference type="EMBL" id="AP025943">
    <property type="protein sequence ID" value="BDL44070.1"/>
    <property type="molecule type" value="Genomic_DNA"/>
</dbReference>
<gene>
    <name evidence="4" type="ORF">Abiwalacus_16440</name>
</gene>
<dbReference type="InterPro" id="IPR050748">
    <property type="entry name" value="Glycosyltrans_8_dom-fam"/>
</dbReference>
<dbReference type="RefSeq" id="WP_215437162.1">
    <property type="nucleotide sequence ID" value="NZ_AP025943.1"/>
</dbReference>
<name>A0ABN6QKY0_9BACT</name>
<protein>
    <recommendedName>
        <fullName evidence="6">Glycosyltransferase family 8 protein</fullName>
    </recommendedName>
</protein>
<reference evidence="4" key="1">
    <citation type="submission" date="2022-06" db="EMBL/GenBank/DDBJ databases">
        <title>Akkermansia biwalacus sp. nov., an anaerobic mucin-degrading bacterium isolated from human intestine.</title>
        <authorList>
            <person name="Kobayashi Y."/>
            <person name="Inoue S."/>
            <person name="Kawahara T."/>
            <person name="Kohda N."/>
        </authorList>
    </citation>
    <scope>NUCLEOTIDE SEQUENCE</scope>
    <source>
        <strain evidence="4">WON2089</strain>
    </source>
</reference>
<dbReference type="SUPFAM" id="SSF53448">
    <property type="entry name" value="Nucleotide-diphospho-sugar transferases"/>
    <property type="match status" value="1"/>
</dbReference>
<evidence type="ECO:0000256" key="2">
    <source>
        <dbReference type="ARBA" id="ARBA00022679"/>
    </source>
</evidence>
<dbReference type="CDD" id="cd04194">
    <property type="entry name" value="GT8_A4GalT_like"/>
    <property type="match status" value="1"/>
</dbReference>
<accession>A0ABN6QKY0</accession>
<evidence type="ECO:0000256" key="1">
    <source>
        <dbReference type="ARBA" id="ARBA00022676"/>
    </source>
</evidence>
<organism evidence="4 5">
    <name type="scientific">Akkermansia biwaensis</name>
    <dbReference type="NCBI Taxonomy" id="2946555"/>
    <lineage>
        <taxon>Bacteria</taxon>
        <taxon>Pseudomonadati</taxon>
        <taxon>Verrucomicrobiota</taxon>
        <taxon>Verrucomicrobiia</taxon>
        <taxon>Verrucomicrobiales</taxon>
        <taxon>Akkermansiaceae</taxon>
        <taxon>Akkermansia</taxon>
    </lineage>
</organism>
<dbReference type="PANTHER" id="PTHR13778">
    <property type="entry name" value="GLYCOSYLTRANSFERASE 8 DOMAIN-CONTAINING PROTEIN"/>
    <property type="match status" value="1"/>
</dbReference>
<dbReference type="Proteomes" id="UP001062263">
    <property type="component" value="Chromosome"/>
</dbReference>
<evidence type="ECO:0000313" key="5">
    <source>
        <dbReference type="Proteomes" id="UP001062263"/>
    </source>
</evidence>
<dbReference type="PANTHER" id="PTHR13778:SF47">
    <property type="entry name" value="LIPOPOLYSACCHARIDE 1,3-GALACTOSYLTRANSFERASE"/>
    <property type="match status" value="1"/>
</dbReference>
<dbReference type="Gene3D" id="3.90.550.10">
    <property type="entry name" value="Spore Coat Polysaccharide Biosynthesis Protein SpsA, Chain A"/>
    <property type="match status" value="1"/>
</dbReference>
<sequence length="282" mass="32932">MKLNIYWCTDERYFYQTSISVFSLLLHKREEDKAHLNILSYKPLKEKNRQVLKKAVSSFPGATVTYRLLESELSGKLVGNQTGENRLTSTTYARLLIPQMASEERVLYLDSDTIVCQDLSPLFEMDMKGLDLGAVEIPYFHGDPFWASLNNFGFPVSTYDYFNAGVLLMNIPLLKNNHLFFHAATLAMKHRFRCDDQDALNISARGQFFRLPQKYNFYYENYPKHLASPEIRQEMERMTAEKNYAIVHYPGSSKPWNHGVHTLDFLWKDCEKKFRDSINNCF</sequence>
<proteinExistence type="predicted"/>
<evidence type="ECO:0008006" key="6">
    <source>
        <dbReference type="Google" id="ProtNLM"/>
    </source>
</evidence>
<dbReference type="Pfam" id="PF01501">
    <property type="entry name" value="Glyco_transf_8"/>
    <property type="match status" value="1"/>
</dbReference>
<keyword evidence="2" id="KW-0808">Transferase</keyword>
<dbReference type="InterPro" id="IPR029044">
    <property type="entry name" value="Nucleotide-diphossugar_trans"/>
</dbReference>